<name>A0AAD6TRK5_9AGAR</name>
<dbReference type="Proteomes" id="UP001222325">
    <property type="component" value="Unassembled WGS sequence"/>
</dbReference>
<evidence type="ECO:0000313" key="3">
    <source>
        <dbReference type="Proteomes" id="UP001222325"/>
    </source>
</evidence>
<keyword evidence="1" id="KW-1133">Transmembrane helix</keyword>
<feature type="transmembrane region" description="Helical" evidence="1">
    <location>
        <begin position="54"/>
        <end position="80"/>
    </location>
</feature>
<organism evidence="2 3">
    <name type="scientific">Mycena belliarum</name>
    <dbReference type="NCBI Taxonomy" id="1033014"/>
    <lineage>
        <taxon>Eukaryota</taxon>
        <taxon>Fungi</taxon>
        <taxon>Dikarya</taxon>
        <taxon>Basidiomycota</taxon>
        <taxon>Agaricomycotina</taxon>
        <taxon>Agaricomycetes</taxon>
        <taxon>Agaricomycetidae</taxon>
        <taxon>Agaricales</taxon>
        <taxon>Marasmiineae</taxon>
        <taxon>Mycenaceae</taxon>
        <taxon>Mycena</taxon>
    </lineage>
</organism>
<accession>A0AAD6TRK5</accession>
<reference evidence="2" key="1">
    <citation type="submission" date="2023-03" db="EMBL/GenBank/DDBJ databases">
        <title>Massive genome expansion in bonnet fungi (Mycena s.s.) driven by repeated elements and novel gene families across ecological guilds.</title>
        <authorList>
            <consortium name="Lawrence Berkeley National Laboratory"/>
            <person name="Harder C.B."/>
            <person name="Miyauchi S."/>
            <person name="Viragh M."/>
            <person name="Kuo A."/>
            <person name="Thoen E."/>
            <person name="Andreopoulos B."/>
            <person name="Lu D."/>
            <person name="Skrede I."/>
            <person name="Drula E."/>
            <person name="Henrissat B."/>
            <person name="Morin E."/>
            <person name="Kohler A."/>
            <person name="Barry K."/>
            <person name="LaButti K."/>
            <person name="Morin E."/>
            <person name="Salamov A."/>
            <person name="Lipzen A."/>
            <person name="Mereny Z."/>
            <person name="Hegedus B."/>
            <person name="Baldrian P."/>
            <person name="Stursova M."/>
            <person name="Weitz H."/>
            <person name="Taylor A."/>
            <person name="Grigoriev I.V."/>
            <person name="Nagy L.G."/>
            <person name="Martin F."/>
            <person name="Kauserud H."/>
        </authorList>
    </citation>
    <scope>NUCLEOTIDE SEQUENCE</scope>
    <source>
        <strain evidence="2">CBHHK173m</strain>
    </source>
</reference>
<sequence length="220" mass="24248">MGAKYLCCLPLRLGVLLISFVQFLVSAAAAAGLTYLLVLDSQGKFDTQYVTNRVRIIAIVVAVVYGIFALISLTGFIGAIRKKESYVGAFSNLLRFFLGLTITVVIAYFILYFVDKSQFRKLCIGSSTDQNVINACNGSTKLSVWAMVISAIIPILFQAYGVYIVSAYVKKLHNEQFLHQESFGYKGPGYVPVHEETHPLTHQGAYPYADNSHSFGGQHV</sequence>
<keyword evidence="1" id="KW-0812">Transmembrane</keyword>
<feature type="transmembrane region" description="Helical" evidence="1">
    <location>
        <begin position="144"/>
        <end position="169"/>
    </location>
</feature>
<keyword evidence="3" id="KW-1185">Reference proteome</keyword>
<keyword evidence="1" id="KW-0472">Membrane</keyword>
<evidence type="ECO:0000256" key="1">
    <source>
        <dbReference type="SAM" id="Phobius"/>
    </source>
</evidence>
<comment type="caution">
    <text evidence="2">The sequence shown here is derived from an EMBL/GenBank/DDBJ whole genome shotgun (WGS) entry which is preliminary data.</text>
</comment>
<protein>
    <submittedName>
        <fullName evidence="2">Uncharacterized protein</fullName>
    </submittedName>
</protein>
<dbReference type="AlphaFoldDB" id="A0AAD6TRK5"/>
<gene>
    <name evidence="2" type="ORF">B0H15DRAFT_574726</name>
</gene>
<dbReference type="EMBL" id="JARJCN010000077">
    <property type="protein sequence ID" value="KAJ7076872.1"/>
    <property type="molecule type" value="Genomic_DNA"/>
</dbReference>
<evidence type="ECO:0000313" key="2">
    <source>
        <dbReference type="EMBL" id="KAJ7076872.1"/>
    </source>
</evidence>
<proteinExistence type="predicted"/>
<feature type="transmembrane region" description="Helical" evidence="1">
    <location>
        <begin position="92"/>
        <end position="114"/>
    </location>
</feature>